<dbReference type="STRING" id="640635.SAMN04489806_2572"/>
<keyword evidence="4" id="KW-0812">Transmembrane</keyword>
<feature type="transmembrane region" description="Helical" evidence="4">
    <location>
        <begin position="1044"/>
        <end position="1068"/>
    </location>
</feature>
<keyword evidence="4" id="KW-0472">Membrane</keyword>
<accession>A0A1H4PPJ4</accession>
<evidence type="ECO:0000256" key="2">
    <source>
        <dbReference type="PROSITE-ProRule" id="PRU01161"/>
    </source>
</evidence>
<keyword evidence="2" id="KW-0378">Hydrolase</keyword>
<sequence length="1180" mass="126991">MRRSAASLPVVALGLGTDATARIVSEDALGEGVHGHILRVALALRGGVSLAVWIGGTIAELDMVRRIRLCRTTHGWDAFYVPRSASEPPPLHGPELRRARVYARMLAQAGYDGVEFDVLAGASAGGLNAVVYAVAQRASASADSVLGTWQDAADVRRLLHGPGVRPVDSVMRGDEYFWPRLTRALHELYDEQVSARHPLHRSARVSVDLAATVIDSAARSDPEAKDTRGYFHFIGTDDGTASEVGRRVPDAPGDGSDLSRLSYAARSTSSFPGAFEPALVFSKVKRADESVAGDATHVDMSYAFSGHRADWNHPFRIIDGSILDDVPVDQAFRAIRRSASSVPSSRALLYLDPLPPSPPPRSVRPSRYGPAGPAKGPLSMLRRLNDRQSQLLTAIRAGRQTLGARESGEEEIAQVERYRIDLLRESGRGDAYAATTTARFNAAEARLAYVRFRAAADVQFFSGVVTDPGLWQLGVNSPRRVVWRRWSDQDRERLDEVALPLYENATEAGLSSPLVSAIADGPQAALDAALCALSWVRALETLPQRSRRHRGTPLADLRLALYRVLGEATDARDLAAAIALDAGRDSADRTRAALLAWVEANAAADTVPLWSALNEAVTRLRAISPRRQPETGDETEGERAWIHNPFSGVPLDDRRFTAHDLAPFLAPRGIPEPVSSLSFARITGDEAPARPEEFIPLVRGREKAMARLALRLHPSDLDEETVDRLFGVAVLTADDKLAGSQLWNFGGFLSTDWRTNDWWWGRLDAAAGLVRILDRQAHAEGAPTQLDPNAGLWKPPLEIAVDAVQSALLEDLAESADPPLAGPPDADSNASSIRRRLALGADTLDNLIPRYRLGVLSRIIRVASRALDGSSGLAGRIGIAAARPFAVAIPLITVPLRAAVFGAVVGLAVAVVAAVPRQTPEELRPFEALPAYAIIGAIALALLAGFIDAYRRWSHLVRSLDASRNPASRQALPRIRDMRSRALLHGGAYGVVSLATLCMATVFTALLGVSSTWWILIAASGVLALRSRYCSLDSDVPPTGPIPPILVTLAYAAWLAAVIVMPTALAPFGLDHRWLAPATTAIAAAICALLLTAGWLAPRTGVRSVLAQPVTIALAAGVGSGIPVWFATRWLGTPFPVLTILTTLLIMILIWGTIVWWLPETPGVPDDAALPDDSRRDRPV</sequence>
<feature type="transmembrane region" description="Helical" evidence="4">
    <location>
        <begin position="898"/>
        <end position="917"/>
    </location>
</feature>
<dbReference type="SUPFAM" id="SSF52151">
    <property type="entry name" value="FabD/lysophospholipase-like"/>
    <property type="match status" value="1"/>
</dbReference>
<dbReference type="GO" id="GO:0016787">
    <property type="term" value="F:hydrolase activity"/>
    <property type="evidence" value="ECO:0007669"/>
    <property type="project" value="UniProtKB-UniRule"/>
</dbReference>
<gene>
    <name evidence="6" type="ORF">SAMN04489806_2572</name>
</gene>
<feature type="transmembrane region" description="Helical" evidence="4">
    <location>
        <begin position="1109"/>
        <end position="1131"/>
    </location>
</feature>
<dbReference type="AlphaFoldDB" id="A0A1H4PPJ4"/>
<name>A0A1H4PPJ4_9MICO</name>
<dbReference type="Gene3D" id="3.40.1090.10">
    <property type="entry name" value="Cytosolic phospholipase A2 catalytic domain"/>
    <property type="match status" value="1"/>
</dbReference>
<dbReference type="InterPro" id="IPR002641">
    <property type="entry name" value="PNPLA_dom"/>
</dbReference>
<protein>
    <submittedName>
        <fullName evidence="6">Patatin-related protein</fullName>
    </submittedName>
</protein>
<feature type="domain" description="PNPLA" evidence="5">
    <location>
        <begin position="42"/>
        <end position="332"/>
    </location>
</feature>
<keyword evidence="1 2" id="KW-0443">Lipid metabolism</keyword>
<dbReference type="GO" id="GO:0016042">
    <property type="term" value="P:lipid catabolic process"/>
    <property type="evidence" value="ECO:0007669"/>
    <property type="project" value="UniProtKB-UniRule"/>
</dbReference>
<dbReference type="EMBL" id="FNRY01000001">
    <property type="protein sequence ID" value="SEC09231.1"/>
    <property type="molecule type" value="Genomic_DNA"/>
</dbReference>
<evidence type="ECO:0000259" key="5">
    <source>
        <dbReference type="PROSITE" id="PS51635"/>
    </source>
</evidence>
<feature type="transmembrane region" description="Helical" evidence="4">
    <location>
        <begin position="1137"/>
        <end position="1158"/>
    </location>
</feature>
<feature type="transmembrane region" description="Helical" evidence="4">
    <location>
        <begin position="982"/>
        <end position="1007"/>
    </location>
</feature>
<evidence type="ECO:0000256" key="1">
    <source>
        <dbReference type="ARBA" id="ARBA00023098"/>
    </source>
</evidence>
<dbReference type="RefSeq" id="WP_218132629.1">
    <property type="nucleotide sequence ID" value="NZ_FNRY01000001.1"/>
</dbReference>
<dbReference type="Proteomes" id="UP000199183">
    <property type="component" value="Unassembled WGS sequence"/>
</dbReference>
<proteinExistence type="predicted"/>
<evidence type="ECO:0000313" key="6">
    <source>
        <dbReference type="EMBL" id="SEC09231.1"/>
    </source>
</evidence>
<keyword evidence="7" id="KW-1185">Reference proteome</keyword>
<organism evidence="6 7">
    <name type="scientific">Paramicrobacterium humi</name>
    <dbReference type="NCBI Taxonomy" id="640635"/>
    <lineage>
        <taxon>Bacteria</taxon>
        <taxon>Bacillati</taxon>
        <taxon>Actinomycetota</taxon>
        <taxon>Actinomycetes</taxon>
        <taxon>Micrococcales</taxon>
        <taxon>Microbacteriaceae</taxon>
        <taxon>Paramicrobacterium</taxon>
    </lineage>
</organism>
<evidence type="ECO:0000256" key="3">
    <source>
        <dbReference type="SAM" id="MobiDB-lite"/>
    </source>
</evidence>
<dbReference type="PROSITE" id="PS51635">
    <property type="entry name" value="PNPLA"/>
    <property type="match status" value="1"/>
</dbReference>
<evidence type="ECO:0000313" key="7">
    <source>
        <dbReference type="Proteomes" id="UP000199183"/>
    </source>
</evidence>
<dbReference type="Pfam" id="PF01734">
    <property type="entry name" value="Patatin"/>
    <property type="match status" value="1"/>
</dbReference>
<feature type="compositionally biased region" description="Pro residues" evidence="3">
    <location>
        <begin position="353"/>
        <end position="362"/>
    </location>
</feature>
<keyword evidence="4" id="KW-1133">Transmembrane helix</keyword>
<feature type="transmembrane region" description="Helical" evidence="4">
    <location>
        <begin position="1013"/>
        <end position="1032"/>
    </location>
</feature>
<feature type="active site" description="Nucleophile" evidence="2">
    <location>
        <position position="123"/>
    </location>
</feature>
<reference evidence="6 7" key="1">
    <citation type="submission" date="2016-10" db="EMBL/GenBank/DDBJ databases">
        <authorList>
            <person name="de Groot N.N."/>
        </authorList>
    </citation>
    <scope>NUCLEOTIDE SEQUENCE [LARGE SCALE GENOMIC DNA]</scope>
    <source>
        <strain evidence="6 7">DSM 21799</strain>
    </source>
</reference>
<feature type="transmembrane region" description="Helical" evidence="4">
    <location>
        <begin position="1074"/>
        <end position="1097"/>
    </location>
</feature>
<feature type="region of interest" description="Disordered" evidence="3">
    <location>
        <begin position="350"/>
        <end position="377"/>
    </location>
</feature>
<keyword evidence="2" id="KW-0442">Lipid degradation</keyword>
<feature type="transmembrane region" description="Helical" evidence="4">
    <location>
        <begin position="929"/>
        <end position="950"/>
    </location>
</feature>
<comment type="caution">
    <text evidence="2">Lacks conserved residue(s) required for the propagation of feature annotation.</text>
</comment>
<feature type="active site" description="Proton acceptor" evidence="2">
    <location>
        <position position="319"/>
    </location>
</feature>
<dbReference type="InterPro" id="IPR024282">
    <property type="entry name" value="DUF3376"/>
</dbReference>
<dbReference type="InterPro" id="IPR016035">
    <property type="entry name" value="Acyl_Trfase/lysoPLipase"/>
</dbReference>
<feature type="short sequence motif" description="GXSXG" evidence="2">
    <location>
        <begin position="121"/>
        <end position="125"/>
    </location>
</feature>
<dbReference type="Pfam" id="PF11856">
    <property type="entry name" value="DUF3376"/>
    <property type="match status" value="1"/>
</dbReference>
<evidence type="ECO:0000256" key="4">
    <source>
        <dbReference type="SAM" id="Phobius"/>
    </source>
</evidence>